<gene>
    <name evidence="3" type="ORF">BAUR9175_00728</name>
    <name evidence="4" type="ORF">BAUR920_03419</name>
    <name evidence="2" type="ORF">BAURA63_00156</name>
</gene>
<keyword evidence="1" id="KW-1133">Transmembrane helix</keyword>
<evidence type="ECO:0000313" key="5">
    <source>
        <dbReference type="Proteomes" id="UP000234289"/>
    </source>
</evidence>
<dbReference type="Proteomes" id="UP000234327">
    <property type="component" value="Unassembled WGS sequence"/>
</dbReference>
<dbReference type="EMBL" id="FXZB01000004">
    <property type="protein sequence ID" value="SMX68510.1"/>
    <property type="molecule type" value="Genomic_DNA"/>
</dbReference>
<evidence type="ECO:0000256" key="1">
    <source>
        <dbReference type="SAM" id="Phobius"/>
    </source>
</evidence>
<feature type="transmembrane region" description="Helical" evidence="1">
    <location>
        <begin position="12"/>
        <end position="32"/>
    </location>
</feature>
<evidence type="ECO:0000313" key="2">
    <source>
        <dbReference type="EMBL" id="SMX62938.1"/>
    </source>
</evidence>
<feature type="transmembrane region" description="Helical" evidence="1">
    <location>
        <begin position="38"/>
        <end position="58"/>
    </location>
</feature>
<evidence type="ECO:0000313" key="3">
    <source>
        <dbReference type="EMBL" id="SMX68510.1"/>
    </source>
</evidence>
<reference evidence="5 7" key="2">
    <citation type="submission" date="2017-03" db="EMBL/GenBank/DDBJ databases">
        <authorList>
            <person name="Monnet C."/>
        </authorList>
    </citation>
    <scope>NUCLEOTIDE SEQUENCE [LARGE SCALE GENOMIC DNA]</scope>
    <source>
        <strain evidence="7">ATCC 9175</strain>
        <strain evidence="5">CNRZ 920</strain>
    </source>
</reference>
<keyword evidence="1" id="KW-0812">Transmembrane</keyword>
<dbReference type="EMBL" id="FXYZ01000001">
    <property type="protein sequence ID" value="SMX62938.1"/>
    <property type="molecule type" value="Genomic_DNA"/>
</dbReference>
<sequence length="69" mass="7386">MSDMRGQARRSVLLTGLSYPLFIAGIVLLFTAMNVPGAVLLGSGVFLIGINELCLYIARSSLERQNLGS</sequence>
<name>A0A2H1KPK0_BREAU</name>
<protein>
    <submittedName>
        <fullName evidence="4">Uncharacterized protein</fullName>
    </submittedName>
</protein>
<accession>A0A2H1KPK0</accession>
<dbReference type="Proteomes" id="UP000234525">
    <property type="component" value="Unassembled WGS sequence"/>
</dbReference>
<keyword evidence="7" id="KW-1185">Reference proteome</keyword>
<evidence type="ECO:0000313" key="4">
    <source>
        <dbReference type="EMBL" id="SMY01464.1"/>
    </source>
</evidence>
<evidence type="ECO:0000313" key="6">
    <source>
        <dbReference type="Proteomes" id="UP000234327"/>
    </source>
</evidence>
<keyword evidence="1" id="KW-0472">Membrane</keyword>
<dbReference type="AlphaFoldDB" id="A0A2H1KPK0"/>
<dbReference type="EMBL" id="FXZG01000031">
    <property type="protein sequence ID" value="SMY01464.1"/>
    <property type="molecule type" value="Genomic_DNA"/>
</dbReference>
<proteinExistence type="predicted"/>
<reference evidence="4 6" key="1">
    <citation type="submission" date="2017-03" db="EMBL/GenBank/DDBJ databases">
        <authorList>
            <person name="Afonso C.L."/>
            <person name="Miller P.J."/>
            <person name="Scott M.A."/>
            <person name="Spackman E."/>
            <person name="Goraichik I."/>
            <person name="Dimitrov K.M."/>
            <person name="Suarez D.L."/>
            <person name="Swayne D.E."/>
        </authorList>
    </citation>
    <scope>NUCLEOTIDE SEQUENCE [LARGE SCALE GENOMIC DNA]</scope>
    <source>
        <strain evidence="2">6</strain>
        <strain evidence="6">6(3)</strain>
        <strain evidence="3">ATCC 9175</strain>
        <strain evidence="4">CNRZ 920</strain>
    </source>
</reference>
<dbReference type="Proteomes" id="UP000234289">
    <property type="component" value="Unassembled WGS sequence"/>
</dbReference>
<evidence type="ECO:0000313" key="7">
    <source>
        <dbReference type="Proteomes" id="UP000234525"/>
    </source>
</evidence>
<organism evidence="4 5">
    <name type="scientific">Brevibacterium aurantiacum</name>
    <dbReference type="NCBI Taxonomy" id="273384"/>
    <lineage>
        <taxon>Bacteria</taxon>
        <taxon>Bacillati</taxon>
        <taxon>Actinomycetota</taxon>
        <taxon>Actinomycetes</taxon>
        <taxon>Micrococcales</taxon>
        <taxon>Brevibacteriaceae</taxon>
        <taxon>Brevibacterium</taxon>
    </lineage>
</organism>